<protein>
    <submittedName>
        <fullName evidence="14">Peptidase S54, rhomboid domain</fullName>
    </submittedName>
</protein>
<dbReference type="Proteomes" id="UP001370490">
    <property type="component" value="Unassembled WGS sequence"/>
</dbReference>
<dbReference type="InterPro" id="IPR001876">
    <property type="entry name" value="Znf_RanBP2"/>
</dbReference>
<dbReference type="InterPro" id="IPR035952">
    <property type="entry name" value="Rhomboid-like_sf"/>
</dbReference>
<sequence length="329" mass="36857">MVRGGRGGRISGVALPILALHAVNEFNRLDRKPLVTAGLLAANTLVYTRPGLLDSVLPSLEEVWFNPHIILKYMDLKRFFLSPFYHMGESHLFYNMTSLLWKGIQLETSMGRVEFASMVFAVLVMSQGITLILAKSLLFIDYERAYYSEYSAGFSGILFAMKVILNSQNSSTYVHGMIVPARYAAWIELILIQMFVPGVSFLGHLGGILAGISYLWLKRTFSGSDPLTVIIRSLAGFLSQPLSYMQNLIPFRRRQISGRGTTGRARTLRSGSGAWRCRTCTFENSSWLGRCEMCGSTRNGNGLQSRGSNRSPDLSLEELRRRRIERFGG</sequence>
<keyword evidence="10 12" id="KW-0472">Membrane</keyword>
<keyword evidence="3" id="KW-0645">Protease</keyword>
<evidence type="ECO:0000313" key="14">
    <source>
        <dbReference type="EMBL" id="KAK6931919.1"/>
    </source>
</evidence>
<keyword evidence="7" id="KW-0378">Hydrolase</keyword>
<evidence type="ECO:0000256" key="9">
    <source>
        <dbReference type="ARBA" id="ARBA00022989"/>
    </source>
</evidence>
<keyword evidence="8" id="KW-0862">Zinc</keyword>
<dbReference type="Gene3D" id="2.30.30.380">
    <property type="entry name" value="Zn-finger domain of Sec23/24"/>
    <property type="match status" value="1"/>
</dbReference>
<dbReference type="GO" id="GO:0016020">
    <property type="term" value="C:membrane"/>
    <property type="evidence" value="ECO:0007669"/>
    <property type="project" value="UniProtKB-SubCell"/>
</dbReference>
<dbReference type="InterPro" id="IPR036443">
    <property type="entry name" value="Znf_RanBP2_sf"/>
</dbReference>
<evidence type="ECO:0000259" key="13">
    <source>
        <dbReference type="PROSITE" id="PS50199"/>
    </source>
</evidence>
<evidence type="ECO:0000256" key="4">
    <source>
        <dbReference type="ARBA" id="ARBA00022692"/>
    </source>
</evidence>
<evidence type="ECO:0000256" key="2">
    <source>
        <dbReference type="ARBA" id="ARBA00009045"/>
    </source>
</evidence>
<dbReference type="Pfam" id="PF01694">
    <property type="entry name" value="Rhomboid"/>
    <property type="match status" value="1"/>
</dbReference>
<accession>A0AAN8Z9M6</accession>
<keyword evidence="6 11" id="KW-0863">Zinc-finger</keyword>
<comment type="similarity">
    <text evidence="2">Belongs to the peptidase S54 family.</text>
</comment>
<evidence type="ECO:0000256" key="12">
    <source>
        <dbReference type="SAM" id="Phobius"/>
    </source>
</evidence>
<evidence type="ECO:0000256" key="7">
    <source>
        <dbReference type="ARBA" id="ARBA00022801"/>
    </source>
</evidence>
<dbReference type="PANTHER" id="PTHR43066:SF1">
    <property type="entry name" value="RHOMBOID PROTEIN 2"/>
    <property type="match status" value="1"/>
</dbReference>
<evidence type="ECO:0000256" key="8">
    <source>
        <dbReference type="ARBA" id="ARBA00022833"/>
    </source>
</evidence>
<keyword evidence="15" id="KW-1185">Reference proteome</keyword>
<comment type="subcellular location">
    <subcellularLocation>
        <location evidence="1">Membrane</location>
        <topology evidence="1">Multi-pass membrane protein</topology>
    </subcellularLocation>
</comment>
<dbReference type="SUPFAM" id="SSF90209">
    <property type="entry name" value="Ran binding protein zinc finger-like"/>
    <property type="match status" value="1"/>
</dbReference>
<evidence type="ECO:0000256" key="11">
    <source>
        <dbReference type="PROSITE-ProRule" id="PRU00322"/>
    </source>
</evidence>
<feature type="transmembrane region" description="Helical" evidence="12">
    <location>
        <begin position="186"/>
        <end position="217"/>
    </location>
</feature>
<dbReference type="SUPFAM" id="SSF144091">
    <property type="entry name" value="Rhomboid-like"/>
    <property type="match status" value="1"/>
</dbReference>
<gene>
    <name evidence="14" type="ORF">RJ641_001543</name>
</gene>
<dbReference type="PROSITE" id="PS01358">
    <property type="entry name" value="ZF_RANBP2_1"/>
    <property type="match status" value="1"/>
</dbReference>
<dbReference type="Gene3D" id="1.20.1540.10">
    <property type="entry name" value="Rhomboid-like"/>
    <property type="match status" value="1"/>
</dbReference>
<reference evidence="14 15" key="1">
    <citation type="submission" date="2023-12" db="EMBL/GenBank/DDBJ databases">
        <title>A high-quality genome assembly for Dillenia turbinata (Dilleniales).</title>
        <authorList>
            <person name="Chanderbali A."/>
        </authorList>
    </citation>
    <scope>NUCLEOTIDE SEQUENCE [LARGE SCALE GENOMIC DNA]</scope>
    <source>
        <strain evidence="14">LSX21</strain>
        <tissue evidence="14">Leaf</tissue>
    </source>
</reference>
<evidence type="ECO:0000256" key="1">
    <source>
        <dbReference type="ARBA" id="ARBA00004141"/>
    </source>
</evidence>
<dbReference type="PROSITE" id="PS50199">
    <property type="entry name" value="ZF_RANBP2_2"/>
    <property type="match status" value="1"/>
</dbReference>
<feature type="transmembrane region" description="Helical" evidence="12">
    <location>
        <begin position="115"/>
        <end position="140"/>
    </location>
</feature>
<evidence type="ECO:0000313" key="15">
    <source>
        <dbReference type="Proteomes" id="UP001370490"/>
    </source>
</evidence>
<dbReference type="FunFam" id="1.20.1540.10:FF:000026">
    <property type="entry name" value="Rhomboid-like protein 14, mitochondrial"/>
    <property type="match status" value="1"/>
</dbReference>
<dbReference type="GO" id="GO:0008270">
    <property type="term" value="F:zinc ion binding"/>
    <property type="evidence" value="ECO:0007669"/>
    <property type="project" value="UniProtKB-KW"/>
</dbReference>
<evidence type="ECO:0000256" key="5">
    <source>
        <dbReference type="ARBA" id="ARBA00022723"/>
    </source>
</evidence>
<feature type="domain" description="RanBP2-type" evidence="13">
    <location>
        <begin position="269"/>
        <end position="300"/>
    </location>
</feature>
<dbReference type="EMBL" id="JBAMMX010000010">
    <property type="protein sequence ID" value="KAK6931919.1"/>
    <property type="molecule type" value="Genomic_DNA"/>
</dbReference>
<evidence type="ECO:0000256" key="3">
    <source>
        <dbReference type="ARBA" id="ARBA00022670"/>
    </source>
</evidence>
<comment type="caution">
    <text evidence="14">The sequence shown here is derived from an EMBL/GenBank/DDBJ whole genome shotgun (WGS) entry which is preliminary data.</text>
</comment>
<keyword evidence="9 12" id="KW-1133">Transmembrane helix</keyword>
<keyword evidence="4 12" id="KW-0812">Transmembrane</keyword>
<evidence type="ECO:0000256" key="6">
    <source>
        <dbReference type="ARBA" id="ARBA00022771"/>
    </source>
</evidence>
<dbReference type="GO" id="GO:0006508">
    <property type="term" value="P:proteolysis"/>
    <property type="evidence" value="ECO:0007669"/>
    <property type="project" value="UniProtKB-KW"/>
</dbReference>
<dbReference type="InterPro" id="IPR022764">
    <property type="entry name" value="Peptidase_S54_rhomboid_dom"/>
</dbReference>
<dbReference type="AlphaFoldDB" id="A0AAN8Z9M6"/>
<name>A0AAN8Z9M6_9MAGN</name>
<organism evidence="14 15">
    <name type="scientific">Dillenia turbinata</name>
    <dbReference type="NCBI Taxonomy" id="194707"/>
    <lineage>
        <taxon>Eukaryota</taxon>
        <taxon>Viridiplantae</taxon>
        <taxon>Streptophyta</taxon>
        <taxon>Embryophyta</taxon>
        <taxon>Tracheophyta</taxon>
        <taxon>Spermatophyta</taxon>
        <taxon>Magnoliopsida</taxon>
        <taxon>eudicotyledons</taxon>
        <taxon>Gunneridae</taxon>
        <taxon>Pentapetalae</taxon>
        <taxon>Dilleniales</taxon>
        <taxon>Dilleniaceae</taxon>
        <taxon>Dillenia</taxon>
    </lineage>
</organism>
<proteinExistence type="inferred from homology"/>
<keyword evidence="5" id="KW-0479">Metal-binding</keyword>
<evidence type="ECO:0000256" key="10">
    <source>
        <dbReference type="ARBA" id="ARBA00023136"/>
    </source>
</evidence>
<dbReference type="GO" id="GO:0004252">
    <property type="term" value="F:serine-type endopeptidase activity"/>
    <property type="evidence" value="ECO:0007669"/>
    <property type="project" value="InterPro"/>
</dbReference>
<dbReference type="PANTHER" id="PTHR43066">
    <property type="entry name" value="RHOMBOID-RELATED PROTEIN"/>
    <property type="match status" value="1"/>
</dbReference>